<feature type="domain" description="Wadjet protein JetD C-terminal" evidence="1">
    <location>
        <begin position="199"/>
        <end position="379"/>
    </location>
</feature>
<evidence type="ECO:0000313" key="4">
    <source>
        <dbReference type="Proteomes" id="UP001168363"/>
    </source>
</evidence>
<accession>A0ABT8TTL4</accession>
<sequence length="391" mass="43455">MKTPAALVADIQRRLGNQWHSHLAGEGDAFPHAFPLGRAAAADLRSDYAVVHARTVEWQDWAKAHGVDLRYETRVAKGGTRQVLPTHAHVVDIDHAAAIVGHDWPARLQRGQQRLQVLRARQLTDLGKVLRLVDKYSAVDFELLLVVADWYLEDPLRAGLGVTPRQVPIPGVHAKWLQAHRAGVQALTGLTELGILPAHPPRIHFTYLDPAYRSTGGRLHDSATVGDQFTPAYLPEVVVISENKDTAIHLPVLEGGISVEGVGKGGKTPAAFPWLRDAPVVVYWGDIDSDGYEILNGYRADFDRDIDSILMGPATYDQYSTFGTSYDQHGKLLTPGTPKTLDRLRDDERTMYERVLDPDHADHRRIEQERIPLQVAVDAVRRISEGLRPSR</sequence>
<proteinExistence type="predicted"/>
<evidence type="ECO:0000313" key="3">
    <source>
        <dbReference type="EMBL" id="MDO3397295.1"/>
    </source>
</evidence>
<gene>
    <name evidence="3" type="ORF">QWJ41_16340</name>
</gene>
<dbReference type="Proteomes" id="UP001168363">
    <property type="component" value="Unassembled WGS sequence"/>
</dbReference>
<dbReference type="InterPro" id="IPR024534">
    <property type="entry name" value="JetD_C"/>
</dbReference>
<dbReference type="RefSeq" id="WP_302709463.1">
    <property type="nucleotide sequence ID" value="NZ_JAULSC010000019.1"/>
</dbReference>
<dbReference type="InterPro" id="IPR024537">
    <property type="entry name" value="DUF3322"/>
</dbReference>
<protein>
    <submittedName>
        <fullName evidence="3">DUF2220 family protein</fullName>
    </submittedName>
</protein>
<keyword evidence="4" id="KW-1185">Reference proteome</keyword>
<dbReference type="EMBL" id="JAULSC010000019">
    <property type="protein sequence ID" value="MDO3397295.1"/>
    <property type="molecule type" value="Genomic_DNA"/>
</dbReference>
<name>A0ABT8TTL4_9ACTN</name>
<dbReference type="Pfam" id="PF11795">
    <property type="entry name" value="DUF3322"/>
    <property type="match status" value="1"/>
</dbReference>
<evidence type="ECO:0000259" key="1">
    <source>
        <dbReference type="Pfam" id="PF09983"/>
    </source>
</evidence>
<organism evidence="3 4">
    <name type="scientific">Nocardioides cremeus</name>
    <dbReference type="NCBI Taxonomy" id="3058044"/>
    <lineage>
        <taxon>Bacteria</taxon>
        <taxon>Bacillati</taxon>
        <taxon>Actinomycetota</taxon>
        <taxon>Actinomycetes</taxon>
        <taxon>Propionibacteriales</taxon>
        <taxon>Nocardioidaceae</taxon>
        <taxon>Nocardioides</taxon>
    </lineage>
</organism>
<dbReference type="Pfam" id="PF09983">
    <property type="entry name" value="JetD_C"/>
    <property type="match status" value="1"/>
</dbReference>
<reference evidence="3" key="1">
    <citation type="submission" date="2023-06" db="EMBL/GenBank/DDBJ databases">
        <title>Genome sequence of Nocardioides sp. SOB44.</title>
        <authorList>
            <person name="Zhang G."/>
        </authorList>
    </citation>
    <scope>NUCLEOTIDE SEQUENCE</scope>
    <source>
        <strain evidence="3">SOB44</strain>
    </source>
</reference>
<comment type="caution">
    <text evidence="3">The sequence shown here is derived from an EMBL/GenBank/DDBJ whole genome shotgun (WGS) entry which is preliminary data.</text>
</comment>
<evidence type="ECO:0000259" key="2">
    <source>
        <dbReference type="Pfam" id="PF11795"/>
    </source>
</evidence>
<feature type="domain" description="DUF3322" evidence="2">
    <location>
        <begin position="9"/>
        <end position="187"/>
    </location>
</feature>